<dbReference type="GO" id="GO:0000155">
    <property type="term" value="F:phosphorelay sensor kinase activity"/>
    <property type="evidence" value="ECO:0007669"/>
    <property type="project" value="InterPro"/>
</dbReference>
<keyword evidence="4" id="KW-0808">Transferase</keyword>
<evidence type="ECO:0000259" key="2">
    <source>
        <dbReference type="Pfam" id="PF06580"/>
    </source>
</evidence>
<reference evidence="6" key="4">
    <citation type="journal article" date="2019" name="Int. J. Syst. Evol. Microbiol.">
        <title>The Global Catalogue of Microorganisms (GCM) 10K type strain sequencing project: providing services to taxonomists for standard genome sequencing and annotation.</title>
        <authorList>
            <consortium name="The Broad Institute Genomics Platform"/>
            <consortium name="The Broad Institute Genome Sequencing Center for Infectious Disease"/>
            <person name="Wu L."/>
            <person name="Ma J."/>
        </authorList>
    </citation>
    <scope>NUCLEOTIDE SEQUENCE [LARGE SCALE GENOMIC DNA]</scope>
    <source>
        <strain evidence="6">CGMCC 1.12707</strain>
    </source>
</reference>
<dbReference type="PANTHER" id="PTHR34220">
    <property type="entry name" value="SENSOR HISTIDINE KINASE YPDA"/>
    <property type="match status" value="1"/>
</dbReference>
<dbReference type="OrthoDB" id="9809908at2"/>
<dbReference type="InterPro" id="IPR050640">
    <property type="entry name" value="Bact_2-comp_sensor_kinase"/>
</dbReference>
<keyword evidence="1" id="KW-1133">Transmembrane helix</keyword>
<protein>
    <submittedName>
        <fullName evidence="4">Histidine kinase</fullName>
    </submittedName>
</protein>
<dbReference type="EMBL" id="FRBH01000005">
    <property type="protein sequence ID" value="SHL00037.1"/>
    <property type="molecule type" value="Genomic_DNA"/>
</dbReference>
<reference evidence="5" key="3">
    <citation type="submission" date="2016-11" db="EMBL/GenBank/DDBJ databases">
        <authorList>
            <person name="Varghese N."/>
            <person name="Submissions S."/>
        </authorList>
    </citation>
    <scope>NUCLEOTIDE SEQUENCE [LARGE SCALE GENOMIC DNA]</scope>
    <source>
        <strain evidence="5">DSM 27989</strain>
    </source>
</reference>
<name>A0A1M6X207_9FLAO</name>
<reference evidence="3" key="1">
    <citation type="journal article" date="2014" name="Int. J. Syst. Evol. Microbiol.">
        <title>Complete genome of a new Firmicutes species belonging to the dominant human colonic microbiota ('Ruminococcus bicirculans') reveals two chromosomes and a selective capacity to utilize plant glucans.</title>
        <authorList>
            <consortium name="NISC Comparative Sequencing Program"/>
            <person name="Wegmann U."/>
            <person name="Louis P."/>
            <person name="Goesmann A."/>
            <person name="Henrissat B."/>
            <person name="Duncan S.H."/>
            <person name="Flint H.J."/>
        </authorList>
    </citation>
    <scope>NUCLEOTIDE SEQUENCE</scope>
    <source>
        <strain evidence="3">CGMCC 1.12707</strain>
    </source>
</reference>
<dbReference type="Proteomes" id="UP000650994">
    <property type="component" value="Unassembled WGS sequence"/>
</dbReference>
<reference evidence="4" key="2">
    <citation type="submission" date="2016-11" db="EMBL/GenBank/DDBJ databases">
        <authorList>
            <person name="Jaros S."/>
            <person name="Januszkiewicz K."/>
            <person name="Wedrychowicz H."/>
        </authorList>
    </citation>
    <scope>NUCLEOTIDE SEQUENCE [LARGE SCALE GENOMIC DNA]</scope>
    <source>
        <strain evidence="4">DSM 27989</strain>
    </source>
</reference>
<dbReference type="PANTHER" id="PTHR34220:SF7">
    <property type="entry name" value="SENSOR HISTIDINE KINASE YPDA"/>
    <property type="match status" value="1"/>
</dbReference>
<accession>A0A1M6X207</accession>
<dbReference type="Pfam" id="PF06580">
    <property type="entry name" value="His_kinase"/>
    <property type="match status" value="1"/>
</dbReference>
<evidence type="ECO:0000313" key="4">
    <source>
        <dbReference type="EMBL" id="SHL00037.1"/>
    </source>
</evidence>
<organism evidence="4 5">
    <name type="scientific">Chishuiella changwenlii</name>
    <dbReference type="NCBI Taxonomy" id="1434701"/>
    <lineage>
        <taxon>Bacteria</taxon>
        <taxon>Pseudomonadati</taxon>
        <taxon>Bacteroidota</taxon>
        <taxon>Flavobacteriia</taxon>
        <taxon>Flavobacteriales</taxon>
        <taxon>Weeksellaceae</taxon>
        <taxon>Chishuiella</taxon>
    </lineage>
</organism>
<dbReference type="InterPro" id="IPR010559">
    <property type="entry name" value="Sig_transdc_His_kin_internal"/>
</dbReference>
<evidence type="ECO:0000256" key="1">
    <source>
        <dbReference type="SAM" id="Phobius"/>
    </source>
</evidence>
<sequence>MLLHLRYSLSRKAIYLTALLVSLITLTALIVLSFLLTKETLKNNEQFARRSFLNKYDAIEFEFNNIANYQNVLKNVVDKSNVNSYKDHFNVLNELNNHRNLRLYNWYYSNKNSNNKNEFNYTSIGKPFNDKAELISEKLKQQKNSLIIHDKDSMYWVNYDSVPYNQSYFYYGSTINLIDLHDYFININKNSFNYVFVFDKEGYCITHPDEKFIGKNIFDFTTITPQDTLSSKTQLKYTEQKAISEYLTETEITRFIKPLKVDGFDGYVAVGYLNFYIEESVQPTKLYVATIFIATIFLISVIFLLFNLLTRKAFREKEVVSNEKNKLLIENEMIVKENALNQLKQLKNQINPHFLFNSLNTLYMTIGLNQKQAQRFTMNLSKIYRYLIVPPKENIVTVKKELEFIQQYMELQKSRFQEELVFNLIIKDEKSLKKSIPYLALQLVVENAIKHNIATIDSPLSITIELKKNNIVVSNTYQPINNTTDNMHFGLEYLEKMYAFYKTNTLRIKVKDGIFICKLTLIN</sequence>
<feature type="transmembrane region" description="Helical" evidence="1">
    <location>
        <begin position="12"/>
        <end position="36"/>
    </location>
</feature>
<gene>
    <name evidence="3" type="ORF">GCM10010984_14950</name>
    <name evidence="4" type="ORF">SAMN05443634_10582</name>
</gene>
<evidence type="ECO:0000313" key="5">
    <source>
        <dbReference type="Proteomes" id="UP000184120"/>
    </source>
</evidence>
<dbReference type="GO" id="GO:0016020">
    <property type="term" value="C:membrane"/>
    <property type="evidence" value="ECO:0007669"/>
    <property type="project" value="InterPro"/>
</dbReference>
<dbReference type="EMBL" id="BMFL01000009">
    <property type="protein sequence ID" value="GGE98370.1"/>
    <property type="molecule type" value="Genomic_DNA"/>
</dbReference>
<evidence type="ECO:0000313" key="6">
    <source>
        <dbReference type="Proteomes" id="UP000650994"/>
    </source>
</evidence>
<feature type="domain" description="Signal transduction histidine kinase internal region" evidence="2">
    <location>
        <begin position="342"/>
        <end position="420"/>
    </location>
</feature>
<dbReference type="Proteomes" id="UP000184120">
    <property type="component" value="Unassembled WGS sequence"/>
</dbReference>
<keyword evidence="1" id="KW-0472">Membrane</keyword>
<keyword evidence="6" id="KW-1185">Reference proteome</keyword>
<dbReference type="AlphaFoldDB" id="A0A1M6X207"/>
<keyword evidence="4" id="KW-0418">Kinase</keyword>
<proteinExistence type="predicted"/>
<dbReference type="Gene3D" id="3.30.450.20">
    <property type="entry name" value="PAS domain"/>
    <property type="match status" value="1"/>
</dbReference>
<dbReference type="STRING" id="1434701.SAMN05443634_10582"/>
<keyword evidence="1" id="KW-0812">Transmembrane</keyword>
<feature type="transmembrane region" description="Helical" evidence="1">
    <location>
        <begin position="286"/>
        <end position="309"/>
    </location>
</feature>
<reference evidence="3" key="5">
    <citation type="submission" date="2024-05" db="EMBL/GenBank/DDBJ databases">
        <authorList>
            <person name="Sun Q."/>
            <person name="Zhou Y."/>
        </authorList>
    </citation>
    <scope>NUCLEOTIDE SEQUENCE</scope>
    <source>
        <strain evidence="3">CGMCC 1.12707</strain>
    </source>
</reference>
<evidence type="ECO:0000313" key="3">
    <source>
        <dbReference type="EMBL" id="GGE98370.1"/>
    </source>
</evidence>
<dbReference type="RefSeq" id="WP_072931038.1">
    <property type="nucleotide sequence ID" value="NZ_BMFL01000009.1"/>
</dbReference>